<dbReference type="InterPro" id="IPR046985">
    <property type="entry name" value="IP5"/>
</dbReference>
<keyword evidence="5" id="KW-0813">Transport</keyword>
<dbReference type="GO" id="GO:0004439">
    <property type="term" value="F:phosphatidylinositol-4,5-bisphosphate 5-phosphatase activity"/>
    <property type="evidence" value="ECO:0007669"/>
    <property type="project" value="UniProtKB-EC"/>
</dbReference>
<sequence>MPIKVFMRDAPQRAIALSTETHVLIFRHSPSTFSSKTNASTQSFADGSPPKCIVEFSPWDAEGLDMSDYRTLPSLDTKGTLGLITINGDIFLAVVADSKKAATVRPGETVQQIRNVEFHCLSSGDYDHLLNSQVNPFPGDGMDTDGFEPPINRDTAFEHPCLALKKLLSGGSFYYSTDFDLTKRLQDRPTDSTTVALDSLDAGFLWNTHMIQPLVEFRSRLADREKAALDQSGILTSAMRGFAATVNVPASSSPLRYNDIGMPSTMTLISRLSCRRAGTRFNARGIDDDGNVANFVETETIFCTDQLCFSYVQCRGSVPLFWEQQSGLPTQQKIQITRSPEATKPAFDKHFEGLVKAYGDVYILNLLSDEKPQEAQLIRFYESQVQASALNEHQGRNAETEEHKHLQSLTYDFHSETRGNYDAARGIRRYILESAMAFEYFLTEDTVEKVGKGERKHSVYGQNEVLTQNGIFRTNCLDCLDRTNVVQTNLSEMMLEIFLKQQGEDRPTSDFWARHGMLWADNGDTLAKIYTGTGALKSSYTRAGKTSFAGLFADARKSVQRLYINNFEDKGRQNTIDMLLGRLVGQQPVTLFDPINDWVTAEVGRRAPEYTSAEQINIWIGTFNLNGKTEGVGEDLSPWLCPDIEQELRLPEIYAVAFQEIVQLDVQQIMATDPHRRQVWEDAVRKTLNRNAKRFGGEDYVLLRGGQLVGASLSVFVKASVLPLIKNVEGSVKKTGMSGMAGNKGAVAIRFEYADTSICLVTAHLAAGFQNYDERNQDYRTISEGLRFQRDRSISDHKTIIWFGDFNYRIGMGNERARHLVEKRDLGTLYENDQLNLQMVHGLTFPHYSEKTPSFLPTYKFNLGTDDYDTSEKARIPAWTDRILTRGDNLRQLYYDSAPLRFSDHRPVWGLFKCTINVIDQAKKDQISGELYLKRREMIGDHVANQRTEDSDLESLVGYDSIAPGLPPASSDKRKWWLDNGMPARSNIQPPKNQQVPNPARPPNPWTPTSEPDWVEVDKPPPIPSRTPSVYSTASRTDTIRSEIPSRKAAPPPEPLPPRPATFHTDGPSDSDNRVHLKHTLRKPAPPPKPAKPSLLRGESTQSTASSRAAVAPPVPAPRRGGAPAERGGGNGGGNPPLPPRRATGLMDEAGGEELKGWEALKPS</sequence>
<organism evidence="11 12">
    <name type="scientific">Saxophila tyrrhenica</name>
    <dbReference type="NCBI Taxonomy" id="1690608"/>
    <lineage>
        <taxon>Eukaryota</taxon>
        <taxon>Fungi</taxon>
        <taxon>Dikarya</taxon>
        <taxon>Ascomycota</taxon>
        <taxon>Pezizomycotina</taxon>
        <taxon>Dothideomycetes</taxon>
        <taxon>Dothideomycetidae</taxon>
        <taxon>Mycosphaerellales</taxon>
        <taxon>Extremaceae</taxon>
        <taxon>Saxophila</taxon>
    </lineage>
</organism>
<evidence type="ECO:0000256" key="1">
    <source>
        <dbReference type="ARBA" id="ARBA00004496"/>
    </source>
</evidence>
<dbReference type="InterPro" id="IPR002013">
    <property type="entry name" value="SAC_dom"/>
</dbReference>
<feature type="compositionally biased region" description="Polar residues" evidence="9">
    <location>
        <begin position="1026"/>
        <end position="1037"/>
    </location>
</feature>
<protein>
    <recommendedName>
        <fullName evidence="4">phosphoinositide 5-phosphatase</fullName>
        <ecNumber evidence="4">3.1.3.36</ecNumber>
    </recommendedName>
</protein>
<accession>A0AAV9PIM5</accession>
<dbReference type="SUPFAM" id="SSF56219">
    <property type="entry name" value="DNase I-like"/>
    <property type="match status" value="1"/>
</dbReference>
<dbReference type="GO" id="GO:0046856">
    <property type="term" value="P:phosphatidylinositol dephosphorylation"/>
    <property type="evidence" value="ECO:0007669"/>
    <property type="project" value="InterPro"/>
</dbReference>
<evidence type="ECO:0000256" key="8">
    <source>
        <dbReference type="ARBA" id="ARBA00022927"/>
    </source>
</evidence>
<evidence type="ECO:0000313" key="12">
    <source>
        <dbReference type="Proteomes" id="UP001337655"/>
    </source>
</evidence>
<comment type="caution">
    <text evidence="11">The sequence shown here is derived from an EMBL/GenBank/DDBJ whole genome shotgun (WGS) entry which is preliminary data.</text>
</comment>
<evidence type="ECO:0000256" key="7">
    <source>
        <dbReference type="ARBA" id="ARBA00022801"/>
    </source>
</evidence>
<dbReference type="Pfam" id="PF22669">
    <property type="entry name" value="Exo_endo_phos2"/>
    <property type="match status" value="1"/>
</dbReference>
<feature type="compositionally biased region" description="Polar residues" evidence="9">
    <location>
        <begin position="986"/>
        <end position="996"/>
    </location>
</feature>
<dbReference type="RefSeq" id="XP_064662264.1">
    <property type="nucleotide sequence ID" value="XM_064799509.1"/>
</dbReference>
<evidence type="ECO:0000256" key="6">
    <source>
        <dbReference type="ARBA" id="ARBA00022490"/>
    </source>
</evidence>
<comment type="subcellular location">
    <subcellularLocation>
        <location evidence="1">Cytoplasm</location>
    </subcellularLocation>
</comment>
<comment type="similarity">
    <text evidence="2">Belongs to the synaptojanin family.</text>
</comment>
<dbReference type="GeneID" id="89923597"/>
<dbReference type="EMBL" id="JAVRRT010000003">
    <property type="protein sequence ID" value="KAK5173569.1"/>
    <property type="molecule type" value="Genomic_DNA"/>
</dbReference>
<feature type="domain" description="SAC" evidence="10">
    <location>
        <begin position="164"/>
        <end position="532"/>
    </location>
</feature>
<dbReference type="GO" id="GO:0016020">
    <property type="term" value="C:membrane"/>
    <property type="evidence" value="ECO:0007669"/>
    <property type="project" value="TreeGrafter"/>
</dbReference>
<reference evidence="11 12" key="1">
    <citation type="submission" date="2023-08" db="EMBL/GenBank/DDBJ databases">
        <title>Black Yeasts Isolated from many extreme environments.</title>
        <authorList>
            <person name="Coleine C."/>
            <person name="Stajich J.E."/>
            <person name="Selbmann L."/>
        </authorList>
    </citation>
    <scope>NUCLEOTIDE SEQUENCE [LARGE SCALE GENOMIC DNA]</scope>
    <source>
        <strain evidence="11 12">CCFEE 5935</strain>
    </source>
</reference>
<evidence type="ECO:0000256" key="3">
    <source>
        <dbReference type="ARBA" id="ARBA00009678"/>
    </source>
</evidence>
<evidence type="ECO:0000259" key="10">
    <source>
        <dbReference type="PROSITE" id="PS50275"/>
    </source>
</evidence>
<proteinExistence type="inferred from homology"/>
<dbReference type="GO" id="GO:0043813">
    <property type="term" value="F:phosphatidylinositol-3,5-bisphosphate 5-phosphatase activity"/>
    <property type="evidence" value="ECO:0007669"/>
    <property type="project" value="TreeGrafter"/>
</dbReference>
<feature type="compositionally biased region" description="Pro residues" evidence="9">
    <location>
        <begin position="1050"/>
        <end position="1060"/>
    </location>
</feature>
<keyword evidence="6" id="KW-0963">Cytoplasm</keyword>
<evidence type="ECO:0000256" key="5">
    <source>
        <dbReference type="ARBA" id="ARBA00022448"/>
    </source>
</evidence>
<dbReference type="SMART" id="SM00128">
    <property type="entry name" value="IPPc"/>
    <property type="match status" value="1"/>
</dbReference>
<dbReference type="PANTHER" id="PTHR11200">
    <property type="entry name" value="INOSITOL 5-PHOSPHATASE"/>
    <property type="match status" value="1"/>
</dbReference>
<dbReference type="GO" id="GO:0005737">
    <property type="term" value="C:cytoplasm"/>
    <property type="evidence" value="ECO:0007669"/>
    <property type="project" value="UniProtKB-SubCell"/>
</dbReference>
<dbReference type="PROSITE" id="PS50275">
    <property type="entry name" value="SAC"/>
    <property type="match status" value="1"/>
</dbReference>
<feature type="compositionally biased region" description="Low complexity" evidence="9">
    <location>
        <begin position="1105"/>
        <end position="1126"/>
    </location>
</feature>
<dbReference type="GO" id="GO:0015031">
    <property type="term" value="P:protein transport"/>
    <property type="evidence" value="ECO:0007669"/>
    <property type="project" value="UniProtKB-KW"/>
</dbReference>
<evidence type="ECO:0000313" key="11">
    <source>
        <dbReference type="EMBL" id="KAK5173569.1"/>
    </source>
</evidence>
<dbReference type="InterPro" id="IPR036691">
    <property type="entry name" value="Endo/exonu/phosph_ase_sf"/>
</dbReference>
<evidence type="ECO:0000256" key="9">
    <source>
        <dbReference type="SAM" id="MobiDB-lite"/>
    </source>
</evidence>
<evidence type="ECO:0000256" key="4">
    <source>
        <dbReference type="ARBA" id="ARBA00013044"/>
    </source>
</evidence>
<feature type="compositionally biased region" description="Basic and acidic residues" evidence="9">
    <location>
        <begin position="1153"/>
        <end position="1164"/>
    </location>
</feature>
<gene>
    <name evidence="11" type="primary">syj1</name>
    <name evidence="11" type="ORF">LTR77_002250</name>
</gene>
<dbReference type="FunFam" id="3.60.10.10:FF:000029">
    <property type="entry name" value="Inositol polyphosphate 5-phosphatase"/>
    <property type="match status" value="1"/>
</dbReference>
<dbReference type="AlphaFoldDB" id="A0AAV9PIM5"/>
<keyword evidence="12" id="KW-1185">Reference proteome</keyword>
<dbReference type="EC" id="3.1.3.36" evidence="4"/>
<comment type="similarity">
    <text evidence="3">In the central section; belongs to the inositol 1,4,5-trisphosphate 5-phosphatase family.</text>
</comment>
<dbReference type="PANTHER" id="PTHR11200:SF257">
    <property type="entry name" value="PHOSPHOINOSITIDE 5-PHOSPHATASE"/>
    <property type="match status" value="1"/>
</dbReference>
<feature type="region of interest" description="Disordered" evidence="9">
    <location>
        <begin position="963"/>
        <end position="1164"/>
    </location>
</feature>
<evidence type="ECO:0000256" key="2">
    <source>
        <dbReference type="ARBA" id="ARBA00008943"/>
    </source>
</evidence>
<dbReference type="Pfam" id="PF02383">
    <property type="entry name" value="Syja_N"/>
    <property type="match status" value="1"/>
</dbReference>
<dbReference type="Gene3D" id="3.60.10.10">
    <property type="entry name" value="Endonuclease/exonuclease/phosphatase"/>
    <property type="match status" value="1"/>
</dbReference>
<keyword evidence="8" id="KW-0653">Protein transport</keyword>
<dbReference type="Proteomes" id="UP001337655">
    <property type="component" value="Unassembled WGS sequence"/>
</dbReference>
<name>A0AAV9PIM5_9PEZI</name>
<dbReference type="InterPro" id="IPR000300">
    <property type="entry name" value="IPPc"/>
</dbReference>
<keyword evidence="7 11" id="KW-0378">Hydrolase</keyword>